<dbReference type="InterPro" id="IPR017850">
    <property type="entry name" value="Alkaline_phosphatase_core_sf"/>
</dbReference>
<evidence type="ECO:0000313" key="9">
    <source>
        <dbReference type="EMBL" id="SET88499.1"/>
    </source>
</evidence>
<evidence type="ECO:0000256" key="2">
    <source>
        <dbReference type="ARBA" id="ARBA00022490"/>
    </source>
</evidence>
<sequence length="393" mass="44242">MKTFKRTFLIVMDSVGIGEAPDAEQFNDKGADTLGHIAERMNGLHMPNMRKLGLSNIREIQGIDKTNQPGAHYTTMQEASNGKDTMTGHWEIMGLYIDKPFRTFPDGFPAELIQQLEEKTGRKVIGNKPASGTEIIKELGEQHMETGALIVYTSADSVLQIAAHEKVVSIDELYEICEIARELTKDEKYMVGRVIARPFVGEPGAFERTSNRHDYALKPFGRTVMNELKDQNYDVIALGKISDIYDGEGVTKAIRTKDNMDGMDKLVESMDEDFHGLNFLNLVDFDAKYGHRRDPEGYGEALQAFDKRLPEVLNKLQDDDLLIITADHGNDPVHHGTDHTREVVPLLVYHNHIEQGKELPVRKTFADIGATVAENYQIKMPKHGESFLKDIDE</sequence>
<dbReference type="EMBL" id="FOHJ01000010">
    <property type="protein sequence ID" value="SET88499.1"/>
    <property type="molecule type" value="Genomic_DNA"/>
</dbReference>
<gene>
    <name evidence="6" type="primary">deoB</name>
    <name evidence="9" type="ORF">SAMN05421676_11021</name>
</gene>
<feature type="binding site" evidence="6">
    <location>
        <position position="291"/>
    </location>
    <ligand>
        <name>Mn(2+)</name>
        <dbReference type="ChEBI" id="CHEBI:29035"/>
        <label>2</label>
    </ligand>
</feature>
<dbReference type="PIRSF" id="PIRSF001491">
    <property type="entry name" value="Ppentomutase"/>
    <property type="match status" value="1"/>
</dbReference>
<dbReference type="GO" id="GO:0006015">
    <property type="term" value="P:5-phosphoribose 1-diphosphate biosynthetic process"/>
    <property type="evidence" value="ECO:0007669"/>
    <property type="project" value="UniProtKB-UniPathway"/>
</dbReference>
<comment type="similarity">
    <text evidence="1 6">Belongs to the phosphopentomutase family.</text>
</comment>
<dbReference type="GO" id="GO:0008973">
    <property type="term" value="F:phosphopentomutase activity"/>
    <property type="evidence" value="ECO:0007669"/>
    <property type="project" value="UniProtKB-UniRule"/>
</dbReference>
<dbReference type="OrthoDB" id="9769930at2"/>
<comment type="pathway">
    <text evidence="6">Carbohydrate degradation; 2-deoxy-D-ribose 1-phosphate degradation; D-glyceraldehyde 3-phosphate and acetaldehyde from 2-deoxy-alpha-D-ribose 1-phosphate: step 1/2.</text>
</comment>
<dbReference type="PANTHER" id="PTHR21110:SF0">
    <property type="entry name" value="PHOSPHOPENTOMUTASE"/>
    <property type="match status" value="1"/>
</dbReference>
<comment type="function">
    <text evidence="6">Isomerase that catalyzes the conversion of deoxy-ribose 1-phosphate (dRib-1-P) and ribose 1-phosphate (Rib-1-P) to deoxy-ribose 5-phosphate (dRib-5-P) and ribose 5-phosphate (Rib-5-P), respectively.</text>
</comment>
<dbReference type="InterPro" id="IPR024052">
    <property type="entry name" value="Phosphopentomutase_DeoB_cap_sf"/>
</dbReference>
<dbReference type="NCBIfam" id="NF003766">
    <property type="entry name" value="PRK05362.1"/>
    <property type="match status" value="1"/>
</dbReference>
<dbReference type="GO" id="GO:0000287">
    <property type="term" value="F:magnesium ion binding"/>
    <property type="evidence" value="ECO:0007669"/>
    <property type="project" value="UniProtKB-UniRule"/>
</dbReference>
<organism evidence="9 10">
    <name type="scientific">Salinibacillus kushneri</name>
    <dbReference type="NCBI Taxonomy" id="237682"/>
    <lineage>
        <taxon>Bacteria</taxon>
        <taxon>Bacillati</taxon>
        <taxon>Bacillota</taxon>
        <taxon>Bacilli</taxon>
        <taxon>Bacillales</taxon>
        <taxon>Bacillaceae</taxon>
        <taxon>Salinibacillus</taxon>
    </lineage>
</organism>
<dbReference type="GO" id="GO:0043094">
    <property type="term" value="P:metabolic compound salvage"/>
    <property type="evidence" value="ECO:0007669"/>
    <property type="project" value="UniProtKB-UniRule"/>
</dbReference>
<dbReference type="PANTHER" id="PTHR21110">
    <property type="entry name" value="PHOSPHOPENTOMUTASE"/>
    <property type="match status" value="1"/>
</dbReference>
<dbReference type="InterPro" id="IPR006124">
    <property type="entry name" value="Metalloenzyme"/>
</dbReference>
<reference evidence="10" key="1">
    <citation type="submission" date="2016-10" db="EMBL/GenBank/DDBJ databases">
        <authorList>
            <person name="Varghese N."/>
            <person name="Submissions S."/>
        </authorList>
    </citation>
    <scope>NUCLEOTIDE SEQUENCE [LARGE SCALE GENOMIC DNA]</scope>
    <source>
        <strain evidence="10">CGMCC 1.3566</strain>
    </source>
</reference>
<evidence type="ECO:0000256" key="3">
    <source>
        <dbReference type="ARBA" id="ARBA00022723"/>
    </source>
</evidence>
<dbReference type="GO" id="GO:0005829">
    <property type="term" value="C:cytosol"/>
    <property type="evidence" value="ECO:0007669"/>
    <property type="project" value="TreeGrafter"/>
</dbReference>
<dbReference type="AlphaFoldDB" id="A0A1I0HW83"/>
<comment type="subcellular location">
    <subcellularLocation>
        <location evidence="6">Cytoplasm</location>
    </subcellularLocation>
</comment>
<accession>A0A1I0HW83</accession>
<dbReference type="SUPFAM" id="SSF53649">
    <property type="entry name" value="Alkaline phosphatase-like"/>
    <property type="match status" value="1"/>
</dbReference>
<dbReference type="EC" id="5.4.2.7" evidence="6 7"/>
<dbReference type="GO" id="GO:0030145">
    <property type="term" value="F:manganese ion binding"/>
    <property type="evidence" value="ECO:0007669"/>
    <property type="project" value="UniProtKB-UniRule"/>
</dbReference>
<dbReference type="Proteomes" id="UP000199095">
    <property type="component" value="Unassembled WGS sequence"/>
</dbReference>
<keyword evidence="10" id="KW-1185">Reference proteome</keyword>
<dbReference type="HAMAP" id="MF_00740">
    <property type="entry name" value="Phosphopentomut"/>
    <property type="match status" value="1"/>
</dbReference>
<dbReference type="UniPathway" id="UPA00087">
    <property type="reaction ID" value="UER00173"/>
</dbReference>
<feature type="binding site" evidence="6">
    <location>
        <position position="13"/>
    </location>
    <ligand>
        <name>Mn(2+)</name>
        <dbReference type="ChEBI" id="CHEBI:29035"/>
        <label>1</label>
    </ligand>
</feature>
<comment type="cofactor">
    <cofactor evidence="6">
        <name>Mn(2+)</name>
        <dbReference type="ChEBI" id="CHEBI:29035"/>
    </cofactor>
    <text evidence="6">Binds 2 manganese ions.</text>
</comment>
<proteinExistence type="inferred from homology"/>
<dbReference type="Gene3D" id="3.40.720.10">
    <property type="entry name" value="Alkaline Phosphatase, subunit A"/>
    <property type="match status" value="1"/>
</dbReference>
<keyword evidence="3 6" id="KW-0479">Metal-binding</keyword>
<evidence type="ECO:0000256" key="6">
    <source>
        <dbReference type="HAMAP-Rule" id="MF_00740"/>
    </source>
</evidence>
<dbReference type="SUPFAM" id="SSF143856">
    <property type="entry name" value="DeoB insert domain-like"/>
    <property type="match status" value="1"/>
</dbReference>
<keyword evidence="5 6" id="KW-0413">Isomerase</keyword>
<evidence type="ECO:0000256" key="5">
    <source>
        <dbReference type="ARBA" id="ARBA00023235"/>
    </source>
</evidence>
<evidence type="ECO:0000259" key="8">
    <source>
        <dbReference type="Pfam" id="PF01676"/>
    </source>
</evidence>
<feature type="domain" description="Metalloenzyme" evidence="8">
    <location>
        <begin position="5"/>
        <end position="379"/>
    </location>
</feature>
<feature type="binding site" evidence="6">
    <location>
        <position position="339"/>
    </location>
    <ligand>
        <name>Mn(2+)</name>
        <dbReference type="ChEBI" id="CHEBI:29035"/>
        <label>2</label>
    </ligand>
</feature>
<feature type="binding site" evidence="6">
    <location>
        <position position="328"/>
    </location>
    <ligand>
        <name>Mn(2+)</name>
        <dbReference type="ChEBI" id="CHEBI:29035"/>
        <label>1</label>
    </ligand>
</feature>
<name>A0A1I0HW83_9BACI</name>
<dbReference type="STRING" id="237682.SAMN05421676_11021"/>
<dbReference type="InterPro" id="IPR010045">
    <property type="entry name" value="DeoB"/>
</dbReference>
<evidence type="ECO:0000313" key="10">
    <source>
        <dbReference type="Proteomes" id="UP000199095"/>
    </source>
</evidence>
<feature type="binding site" evidence="6">
    <location>
        <position position="286"/>
    </location>
    <ligand>
        <name>Mn(2+)</name>
        <dbReference type="ChEBI" id="CHEBI:29035"/>
        <label>2</label>
    </ligand>
</feature>
<dbReference type="Pfam" id="PF01676">
    <property type="entry name" value="Metalloenzyme"/>
    <property type="match status" value="1"/>
</dbReference>
<dbReference type="RefSeq" id="WP_093136607.1">
    <property type="nucleotide sequence ID" value="NZ_FOHJ01000010.1"/>
</dbReference>
<dbReference type="CDD" id="cd16009">
    <property type="entry name" value="PPM"/>
    <property type="match status" value="1"/>
</dbReference>
<keyword evidence="2 6" id="KW-0963">Cytoplasm</keyword>
<evidence type="ECO:0000256" key="4">
    <source>
        <dbReference type="ARBA" id="ARBA00023211"/>
    </source>
</evidence>
<dbReference type="NCBIfam" id="TIGR01696">
    <property type="entry name" value="deoB"/>
    <property type="match status" value="1"/>
</dbReference>
<feature type="binding site" evidence="6">
    <location>
        <position position="327"/>
    </location>
    <ligand>
        <name>Mn(2+)</name>
        <dbReference type="ChEBI" id="CHEBI:29035"/>
        <label>1</label>
    </ligand>
</feature>
<comment type="catalytic activity">
    <reaction evidence="6">
        <text>2-deoxy-alpha-D-ribose 1-phosphate = 2-deoxy-D-ribose 5-phosphate</text>
        <dbReference type="Rhea" id="RHEA:27658"/>
        <dbReference type="ChEBI" id="CHEBI:57259"/>
        <dbReference type="ChEBI" id="CHEBI:62877"/>
        <dbReference type="EC" id="5.4.2.7"/>
    </reaction>
</comment>
<keyword evidence="4 6" id="KW-0464">Manganese</keyword>
<evidence type="ECO:0000256" key="7">
    <source>
        <dbReference type="NCBIfam" id="TIGR01696"/>
    </source>
</evidence>
<comment type="catalytic activity">
    <reaction evidence="6">
        <text>alpha-D-ribose 1-phosphate = D-ribose 5-phosphate</text>
        <dbReference type="Rhea" id="RHEA:18793"/>
        <dbReference type="ChEBI" id="CHEBI:57720"/>
        <dbReference type="ChEBI" id="CHEBI:78346"/>
        <dbReference type="EC" id="5.4.2.7"/>
    </reaction>
</comment>
<evidence type="ECO:0000256" key="1">
    <source>
        <dbReference type="ARBA" id="ARBA00010373"/>
    </source>
</evidence>
<dbReference type="Gene3D" id="3.30.70.1250">
    <property type="entry name" value="Phosphopentomutase"/>
    <property type="match status" value="1"/>
</dbReference>
<dbReference type="GO" id="GO:0009117">
    <property type="term" value="P:nucleotide metabolic process"/>
    <property type="evidence" value="ECO:0007669"/>
    <property type="project" value="UniProtKB-UniRule"/>
</dbReference>
<protein>
    <recommendedName>
        <fullName evidence="6 7">Phosphopentomutase</fullName>
        <ecNumber evidence="6 7">5.4.2.7</ecNumber>
    </recommendedName>
    <alternativeName>
        <fullName evidence="6">Phosphodeoxyribomutase</fullName>
    </alternativeName>
</protein>
<dbReference type="GO" id="GO:0006018">
    <property type="term" value="P:2-deoxyribose 1-phosphate catabolic process"/>
    <property type="evidence" value="ECO:0007669"/>
    <property type="project" value="UniProtKB-UniRule"/>
</dbReference>
<dbReference type="FunFam" id="3.30.70.1250:FF:000001">
    <property type="entry name" value="Phosphopentomutase"/>
    <property type="match status" value="1"/>
</dbReference>